<keyword evidence="2" id="KW-1185">Reference proteome</keyword>
<evidence type="ECO:0000313" key="2">
    <source>
        <dbReference type="Proteomes" id="UP000801428"/>
    </source>
</evidence>
<name>A0A9P4W8U0_CURKU</name>
<reference evidence="1" key="1">
    <citation type="submission" date="2019-04" db="EMBL/GenBank/DDBJ databases">
        <title>Sequencing of skin fungus with MAO and IRED activity.</title>
        <authorList>
            <person name="Marsaioli A.J."/>
            <person name="Bonatto J.M.C."/>
            <person name="Reis Junior O."/>
        </authorList>
    </citation>
    <scope>NUCLEOTIDE SEQUENCE</scope>
    <source>
        <strain evidence="1">30M1</strain>
    </source>
</reference>
<protein>
    <submittedName>
        <fullName evidence="1">Uncharacterized protein</fullName>
    </submittedName>
</protein>
<dbReference type="AlphaFoldDB" id="A0A9P4W8U0"/>
<evidence type="ECO:0000313" key="1">
    <source>
        <dbReference type="EMBL" id="KAF3005990.1"/>
    </source>
</evidence>
<sequence length="186" mass="20315">MSLSQLELMPPWLTALTKIIPAPAQRLITFLDSDRGLPLRTALASAFAQPTVNIKQHLRFHLQAASCGGEAGALATHSVDTPATCVPAMVVMAVKELSFEAATNIKETVNKQNFKQLSHDGIAYQNKVVDCKSLLCLNLITQVPHLQGHKVLVQNFRNSSVMSEDPFCRPHLFSSSTSARDPRLPS</sequence>
<dbReference type="EMBL" id="SWKU01000006">
    <property type="protein sequence ID" value="KAF3005990.1"/>
    <property type="molecule type" value="Genomic_DNA"/>
</dbReference>
<comment type="caution">
    <text evidence="1">The sequence shown here is derived from an EMBL/GenBank/DDBJ whole genome shotgun (WGS) entry which is preliminary data.</text>
</comment>
<accession>A0A9P4W8U0</accession>
<dbReference type="Proteomes" id="UP000801428">
    <property type="component" value="Unassembled WGS sequence"/>
</dbReference>
<organism evidence="1 2">
    <name type="scientific">Curvularia kusanoi</name>
    <name type="common">Cochliobolus kusanoi</name>
    <dbReference type="NCBI Taxonomy" id="90978"/>
    <lineage>
        <taxon>Eukaryota</taxon>
        <taxon>Fungi</taxon>
        <taxon>Dikarya</taxon>
        <taxon>Ascomycota</taxon>
        <taxon>Pezizomycotina</taxon>
        <taxon>Dothideomycetes</taxon>
        <taxon>Pleosporomycetidae</taxon>
        <taxon>Pleosporales</taxon>
        <taxon>Pleosporineae</taxon>
        <taxon>Pleosporaceae</taxon>
        <taxon>Curvularia</taxon>
    </lineage>
</organism>
<proteinExistence type="predicted"/>
<gene>
    <name evidence="1" type="ORF">E8E13_010444</name>
</gene>